<proteinExistence type="predicted"/>
<evidence type="ECO:0000313" key="4">
    <source>
        <dbReference type="Proteomes" id="UP000320876"/>
    </source>
</evidence>
<dbReference type="RefSeq" id="WP_246076456.1">
    <property type="nucleotide sequence ID" value="NZ_VFML01000001.1"/>
</dbReference>
<reference evidence="3 4" key="1">
    <citation type="submission" date="2019-06" db="EMBL/GenBank/DDBJ databases">
        <title>Sequencing the genomes of 1000 actinobacteria strains.</title>
        <authorList>
            <person name="Klenk H.-P."/>
        </authorList>
    </citation>
    <scope>NUCLEOTIDE SEQUENCE [LARGE SCALE GENOMIC DNA]</scope>
    <source>
        <strain evidence="3 4">DSM 45679</strain>
    </source>
</reference>
<feature type="region of interest" description="Disordered" evidence="1">
    <location>
        <begin position="84"/>
        <end position="123"/>
    </location>
</feature>
<keyword evidence="2" id="KW-0732">Signal</keyword>
<dbReference type="AlphaFoldDB" id="A0A542DLB9"/>
<accession>A0A542DLB9</accession>
<evidence type="ECO:0000256" key="2">
    <source>
        <dbReference type="SAM" id="SignalP"/>
    </source>
</evidence>
<evidence type="ECO:0008006" key="5">
    <source>
        <dbReference type="Google" id="ProtNLM"/>
    </source>
</evidence>
<evidence type="ECO:0000256" key="1">
    <source>
        <dbReference type="SAM" id="MobiDB-lite"/>
    </source>
</evidence>
<feature type="compositionally biased region" description="Low complexity" evidence="1">
    <location>
        <begin position="84"/>
        <end position="95"/>
    </location>
</feature>
<evidence type="ECO:0000313" key="3">
    <source>
        <dbReference type="EMBL" id="TQJ03824.1"/>
    </source>
</evidence>
<comment type="caution">
    <text evidence="3">The sequence shown here is derived from an EMBL/GenBank/DDBJ whole genome shotgun (WGS) entry which is preliminary data.</text>
</comment>
<dbReference type="Proteomes" id="UP000320876">
    <property type="component" value="Unassembled WGS sequence"/>
</dbReference>
<keyword evidence="4" id="KW-1185">Reference proteome</keyword>
<organism evidence="3 4">
    <name type="scientific">Amycolatopsis cihanbeyliensis</name>
    <dbReference type="NCBI Taxonomy" id="1128664"/>
    <lineage>
        <taxon>Bacteria</taxon>
        <taxon>Bacillati</taxon>
        <taxon>Actinomycetota</taxon>
        <taxon>Actinomycetes</taxon>
        <taxon>Pseudonocardiales</taxon>
        <taxon>Pseudonocardiaceae</taxon>
        <taxon>Amycolatopsis</taxon>
    </lineage>
</organism>
<name>A0A542DLB9_AMYCI</name>
<dbReference type="EMBL" id="VFML01000001">
    <property type="protein sequence ID" value="TQJ03824.1"/>
    <property type="molecule type" value="Genomic_DNA"/>
</dbReference>
<feature type="signal peptide" evidence="2">
    <location>
        <begin position="1"/>
        <end position="28"/>
    </location>
</feature>
<protein>
    <recommendedName>
        <fullName evidence="5">Small secreted domain DUF320</fullName>
    </recommendedName>
</protein>
<sequence>MQTWAKRGLQTALVTGGLLMLGTGIASAEESAANPDSPVGPLDLGVDVPVQIDENKIGTPLGEIGVPGFEGELSTDPVTKPLGAATQSAAAATQTVKASEPASQARAKQNGTSGGGFTQTEDAFKGNKVDGDLTVPIQICGNAVGVGGDAQVDGANCDQSVSSHEDTTTDGTHSGLAGNVVALDWAAPIQLAGNGVGLAGGSGAVTGTTASQDVTETGNISTNGTGSGLSGNVVSGQLATPVQVTGNAASWILANAYSEAEAETEAEAGGWVKTNGDGAGGSGNVGAVPIALPLRFNGNAAAVHGSDADSVASSEADAEAGTATTPGINDIESFVQTGGGVSTLSGNIIQPQLAGTGNIAGVAGTWVGNATTGNALGEGEAGTSTSEVAAGGFSSTAGQKSAGSANIVDAPIGLPVEACGIGGTYIGNAHAAHDCSNDTQTGGGTYTNGDESFLGGNGAHAPLAVAPELFGIAGSHIGNASASSHEEKNVEVGGYNGTSGNDSSGGGNLVETPVAAPVEIFGIGGTYIGQAVAGEDGGVTEKKRIKAGDDSSTVDDGAFGAANLVSVPLAVPAQVFGVGGSHIGTGIGEATNDTITEAGGDLSASGKEGGASGNIATAPVALPLQAHGVGGSFIGIGKGSADNLTDAIAGGSTLTDGQDGAVSGNIIEAPFAGAGVLYSTGAGLVALVSGEGVNDVVAEAGGDATTNGDGGGLAGNVVAAQGLPIAQVFGDAVAAAAKATGEGVNATDVTSGGDITTSGVEGGFSGNIFDVPAAAVAQVFGNAIAAGGVADAVGHNVTTGQVGGTTTTSPTSLGSLAGVDLQAPLGAVVQIWDVPLALLGSATTEASNLTDITVDSQEPQINLPISGSELPATGLPTLPVGGAAAARSDAGLPATGLPELPGLSAGGELVSLPGLPGAQQERSSLPKLNVLPVQTLPANLMPQADLQGVPSMSGADLTPQADLPAMAQLDSLRTILGG</sequence>
<gene>
    <name evidence="3" type="ORF">FB471_3592</name>
</gene>
<feature type="chain" id="PRO_5021872035" description="Small secreted domain DUF320" evidence="2">
    <location>
        <begin position="29"/>
        <end position="978"/>
    </location>
</feature>